<proteinExistence type="predicted"/>
<dbReference type="EMBL" id="MT142073">
    <property type="protein sequence ID" value="QJA74084.1"/>
    <property type="molecule type" value="Genomic_DNA"/>
</dbReference>
<organism evidence="2">
    <name type="scientific">viral metagenome</name>
    <dbReference type="NCBI Taxonomy" id="1070528"/>
    <lineage>
        <taxon>unclassified sequences</taxon>
        <taxon>metagenomes</taxon>
        <taxon>organismal metagenomes</taxon>
    </lineage>
</organism>
<evidence type="ECO:0000313" key="1">
    <source>
        <dbReference type="EMBL" id="QJA74084.1"/>
    </source>
</evidence>
<sequence length="84" mass="9369">MSELIPSIAISEFKLLKAHQIKVLKSVEVISDGEYLFTAIIPKGDVETRDFGKTQAEYLAVKTNYLGGEDPEELKEKRDALISV</sequence>
<dbReference type="AlphaFoldDB" id="A0A6M3L2J7"/>
<reference evidence="2" key="1">
    <citation type="submission" date="2020-03" db="EMBL/GenBank/DDBJ databases">
        <title>The deep terrestrial virosphere.</title>
        <authorList>
            <person name="Holmfeldt K."/>
            <person name="Nilsson E."/>
            <person name="Simone D."/>
            <person name="Lopez-Fernandez M."/>
            <person name="Wu X."/>
            <person name="de Brujin I."/>
            <person name="Lundin D."/>
            <person name="Andersson A."/>
            <person name="Bertilsson S."/>
            <person name="Dopson M."/>
        </authorList>
    </citation>
    <scope>NUCLEOTIDE SEQUENCE</scope>
    <source>
        <strain evidence="1">MM415A02106</strain>
        <strain evidence="2">MM415B02953</strain>
    </source>
</reference>
<dbReference type="EMBL" id="MT142719">
    <property type="protein sequence ID" value="QJA87595.1"/>
    <property type="molecule type" value="Genomic_DNA"/>
</dbReference>
<accession>A0A6M3L2J7</accession>
<evidence type="ECO:0000313" key="2">
    <source>
        <dbReference type="EMBL" id="QJA87595.1"/>
    </source>
</evidence>
<protein>
    <submittedName>
        <fullName evidence="2">Uncharacterized protein</fullName>
    </submittedName>
</protein>
<name>A0A6M3L2J7_9ZZZZ</name>
<gene>
    <name evidence="1" type="ORF">MM415A02106_0005</name>
    <name evidence="2" type="ORF">MM415B02953_0005</name>
</gene>